<evidence type="ECO:0000256" key="1">
    <source>
        <dbReference type="SAM" id="MobiDB-lite"/>
    </source>
</evidence>
<organism evidence="3 4">
    <name type="scientific">Talaromyces proteolyticus</name>
    <dbReference type="NCBI Taxonomy" id="1131652"/>
    <lineage>
        <taxon>Eukaryota</taxon>
        <taxon>Fungi</taxon>
        <taxon>Dikarya</taxon>
        <taxon>Ascomycota</taxon>
        <taxon>Pezizomycotina</taxon>
        <taxon>Eurotiomycetes</taxon>
        <taxon>Eurotiomycetidae</taxon>
        <taxon>Eurotiales</taxon>
        <taxon>Trichocomaceae</taxon>
        <taxon>Talaromyces</taxon>
        <taxon>Talaromyces sect. Bacilispori</taxon>
    </lineage>
</organism>
<proteinExistence type="predicted"/>
<gene>
    <name evidence="3" type="ORF">BGW36DRAFT_377648</name>
</gene>
<feature type="domain" description="Stc1" evidence="2">
    <location>
        <begin position="113"/>
        <end position="196"/>
    </location>
</feature>
<reference evidence="3" key="1">
    <citation type="submission" date="2021-12" db="EMBL/GenBank/DDBJ databases">
        <title>Convergent genome expansion in fungi linked to evolution of root-endophyte symbiosis.</title>
        <authorList>
            <consortium name="DOE Joint Genome Institute"/>
            <person name="Ke Y.-H."/>
            <person name="Bonito G."/>
            <person name="Liao H.-L."/>
            <person name="Looney B."/>
            <person name="Rojas-Flechas A."/>
            <person name="Nash J."/>
            <person name="Hameed K."/>
            <person name="Schadt C."/>
            <person name="Martin F."/>
            <person name="Crous P.W."/>
            <person name="Miettinen O."/>
            <person name="Magnuson J.K."/>
            <person name="Labbe J."/>
            <person name="Jacobson D."/>
            <person name="Doktycz M.J."/>
            <person name="Veneault-Fourrey C."/>
            <person name="Kuo A."/>
            <person name="Mondo S."/>
            <person name="Calhoun S."/>
            <person name="Riley R."/>
            <person name="Ohm R."/>
            <person name="LaButti K."/>
            <person name="Andreopoulos B."/>
            <person name="Pangilinan J."/>
            <person name="Nolan M."/>
            <person name="Tritt A."/>
            <person name="Clum A."/>
            <person name="Lipzen A."/>
            <person name="Daum C."/>
            <person name="Barry K."/>
            <person name="Grigoriev I.V."/>
            <person name="Vilgalys R."/>
        </authorList>
    </citation>
    <scope>NUCLEOTIDE SEQUENCE</scope>
    <source>
        <strain evidence="3">PMI_201</strain>
    </source>
</reference>
<dbReference type="Pfam" id="PF12898">
    <property type="entry name" value="Stc1"/>
    <property type="match status" value="1"/>
</dbReference>
<dbReference type="InterPro" id="IPR024630">
    <property type="entry name" value="Stc1"/>
</dbReference>
<accession>A0AAD4KU23</accession>
<comment type="caution">
    <text evidence="3">The sequence shown here is derived from an EMBL/GenBank/DDBJ whole genome shotgun (WGS) entry which is preliminary data.</text>
</comment>
<evidence type="ECO:0000259" key="2">
    <source>
        <dbReference type="Pfam" id="PF12898"/>
    </source>
</evidence>
<feature type="region of interest" description="Disordered" evidence="1">
    <location>
        <begin position="317"/>
        <end position="373"/>
    </location>
</feature>
<name>A0AAD4KU23_9EURO</name>
<protein>
    <submittedName>
        <fullName evidence="3">Stc1 domain-containing protein</fullName>
    </submittedName>
</protein>
<dbReference type="GeneID" id="70246303"/>
<dbReference type="Proteomes" id="UP001201262">
    <property type="component" value="Unassembled WGS sequence"/>
</dbReference>
<dbReference type="RefSeq" id="XP_046073750.1">
    <property type="nucleotide sequence ID" value="XM_046216016.1"/>
</dbReference>
<feature type="compositionally biased region" description="Basic and acidic residues" evidence="1">
    <location>
        <begin position="334"/>
        <end position="359"/>
    </location>
</feature>
<sequence>MCICKQHLKHPTAANSFFPAGFRSFLCHLISPDQTSHISHYPAYCLTPQLVCHLTSLLASLHSLSPRSSWSSCCITSHSPESSSLIASFIMAGGWSASKVDRVRNAMIPQTLRCCGCNKSRPLVAFSNAQITRLKGQVSSKGRSAIDTYPLRCRQCTGGEPPVEITCVRCTMRKPISDFSKKQRRNIDTAMCVNCVSDGLLSTPYESNELRDRGEDLYAFNSHEDDESVITESVAGGVALGQFEEKGCGTEVASRFSRPSHPSSDDDEDDSVKGGLFVEDVRSLQETSSTVHAEGQVSTAMGRRAGNDEYAWQLNQKKPGQLPNTKSHKWAKIKAHDPFRSAKEMQMHERRSPEMDDTRSGFGGSVAQSSSFF</sequence>
<keyword evidence="4" id="KW-1185">Reference proteome</keyword>
<evidence type="ECO:0000313" key="3">
    <source>
        <dbReference type="EMBL" id="KAH8699286.1"/>
    </source>
</evidence>
<dbReference type="EMBL" id="JAJTJA010000005">
    <property type="protein sequence ID" value="KAH8699286.1"/>
    <property type="molecule type" value="Genomic_DNA"/>
</dbReference>
<dbReference type="AlphaFoldDB" id="A0AAD4KU23"/>
<evidence type="ECO:0000313" key="4">
    <source>
        <dbReference type="Proteomes" id="UP001201262"/>
    </source>
</evidence>
<feature type="region of interest" description="Disordered" evidence="1">
    <location>
        <begin position="251"/>
        <end position="273"/>
    </location>
</feature>